<accession>A6ZMY8</accession>
<name>A6ZMY8_YEAS7</name>
<comment type="caution">
    <text evidence="1">The sequence shown here is derived from an EMBL/GenBank/DDBJ whole genome shotgun (WGS) entry which is preliminary data.</text>
</comment>
<gene>
    <name evidence="1" type="ORF">SCY_4454</name>
</gene>
<evidence type="ECO:0000313" key="2">
    <source>
        <dbReference type="Proteomes" id="UP000007060"/>
    </source>
</evidence>
<dbReference type="HOGENOM" id="CLU_3368735_0_0_1"/>
<sequence length="35" mass="4079">MRSLVFVQLSLLSWEIFCGERSFVGMKAIFSCMYV</sequence>
<reference evidence="1 2" key="1">
    <citation type="journal article" date="2007" name="Proc. Natl. Acad. Sci. U.S.A.">
        <title>Genome sequencing and comparative analysis of Saccharomyces cerevisiae strain YJM789.</title>
        <authorList>
            <person name="Wei W."/>
            <person name="McCusker J.H."/>
            <person name="Hyman R.W."/>
            <person name="Jones T."/>
            <person name="Ning Y."/>
            <person name="Cao Z."/>
            <person name="Gu Z."/>
            <person name="Bruno D."/>
            <person name="Miranda M."/>
            <person name="Nguyen M."/>
            <person name="Wilhelmy J."/>
            <person name="Komp C."/>
            <person name="Tamse R."/>
            <person name="Wang X."/>
            <person name="Jia P."/>
            <person name="Luedi P."/>
            <person name="Oefner P.J."/>
            <person name="David L."/>
            <person name="Dietrich F.S."/>
            <person name="Li Y."/>
            <person name="Davis R.W."/>
            <person name="Steinmetz L.M."/>
        </authorList>
    </citation>
    <scope>NUCLEOTIDE SEQUENCE [LARGE SCALE GENOMIC DNA]</scope>
    <source>
        <strain evidence="1 2">YJM789</strain>
    </source>
</reference>
<dbReference type="Proteomes" id="UP000007060">
    <property type="component" value="Unassembled WGS sequence"/>
</dbReference>
<evidence type="ECO:0000313" key="1">
    <source>
        <dbReference type="EMBL" id="EDN64212.1"/>
    </source>
</evidence>
<organism evidence="1 2">
    <name type="scientific">Saccharomyces cerevisiae (strain YJM789)</name>
    <name type="common">Baker's yeast</name>
    <dbReference type="NCBI Taxonomy" id="307796"/>
    <lineage>
        <taxon>Eukaryota</taxon>
        <taxon>Fungi</taxon>
        <taxon>Dikarya</taxon>
        <taxon>Ascomycota</taxon>
        <taxon>Saccharomycotina</taxon>
        <taxon>Saccharomycetes</taxon>
        <taxon>Saccharomycetales</taxon>
        <taxon>Saccharomycetaceae</taxon>
        <taxon>Saccharomyces</taxon>
    </lineage>
</organism>
<protein>
    <submittedName>
        <fullName evidence="1">Conserved protein</fullName>
    </submittedName>
</protein>
<dbReference type="AlphaFoldDB" id="A6ZMY8"/>
<dbReference type="EMBL" id="AAFW02000021">
    <property type="protein sequence ID" value="EDN64212.1"/>
    <property type="molecule type" value="Genomic_DNA"/>
</dbReference>
<proteinExistence type="predicted"/>